<dbReference type="EMBL" id="BPQR01000089">
    <property type="protein sequence ID" value="GJE08785.1"/>
    <property type="molecule type" value="Genomic_DNA"/>
</dbReference>
<dbReference type="Proteomes" id="UP001055102">
    <property type="component" value="Unassembled WGS sequence"/>
</dbReference>
<reference evidence="3" key="1">
    <citation type="journal article" date="2021" name="Front. Microbiol.">
        <title>Comprehensive Comparative Genomics and Phenotyping of Methylobacterium Species.</title>
        <authorList>
            <person name="Alessa O."/>
            <person name="Ogura Y."/>
            <person name="Fujitani Y."/>
            <person name="Takami H."/>
            <person name="Hayashi T."/>
            <person name="Sahin N."/>
            <person name="Tani A."/>
        </authorList>
    </citation>
    <scope>NUCLEOTIDE SEQUENCE</scope>
    <source>
        <strain evidence="3">LMG 23639</strain>
    </source>
</reference>
<sequence>MPIPSARCLLALGLIAGLGLSVVPAQARRSATSDPAPAADTVKEPEKAWTTGTVPADCTRSRRKLFQPGEGWVVRSVTTCR</sequence>
<proteinExistence type="predicted"/>
<keyword evidence="2" id="KW-0732">Signal</keyword>
<keyword evidence="4" id="KW-1185">Reference proteome</keyword>
<gene>
    <name evidence="3" type="ORF">AOPFMNJM_4131</name>
</gene>
<organism evidence="3 4">
    <name type="scientific">Methylobacterium jeotgali</name>
    <dbReference type="NCBI Taxonomy" id="381630"/>
    <lineage>
        <taxon>Bacteria</taxon>
        <taxon>Pseudomonadati</taxon>
        <taxon>Pseudomonadota</taxon>
        <taxon>Alphaproteobacteria</taxon>
        <taxon>Hyphomicrobiales</taxon>
        <taxon>Methylobacteriaceae</taxon>
        <taxon>Methylobacterium</taxon>
    </lineage>
</organism>
<evidence type="ECO:0000256" key="2">
    <source>
        <dbReference type="SAM" id="SignalP"/>
    </source>
</evidence>
<feature type="region of interest" description="Disordered" evidence="1">
    <location>
        <begin position="26"/>
        <end position="53"/>
    </location>
</feature>
<evidence type="ECO:0000313" key="3">
    <source>
        <dbReference type="EMBL" id="GJE08785.1"/>
    </source>
</evidence>
<feature type="chain" id="PRO_5045439303" evidence="2">
    <location>
        <begin position="28"/>
        <end position="81"/>
    </location>
</feature>
<name>A0ABQ4T1W6_9HYPH</name>
<protein>
    <submittedName>
        <fullName evidence="3">Uncharacterized protein</fullName>
    </submittedName>
</protein>
<reference evidence="3" key="2">
    <citation type="submission" date="2021-08" db="EMBL/GenBank/DDBJ databases">
        <authorList>
            <person name="Tani A."/>
            <person name="Ola A."/>
            <person name="Ogura Y."/>
            <person name="Katsura K."/>
            <person name="Hayashi T."/>
        </authorList>
    </citation>
    <scope>NUCLEOTIDE SEQUENCE</scope>
    <source>
        <strain evidence="3">LMG 23639</strain>
    </source>
</reference>
<accession>A0ABQ4T1W6</accession>
<comment type="caution">
    <text evidence="3">The sequence shown here is derived from an EMBL/GenBank/DDBJ whole genome shotgun (WGS) entry which is preliminary data.</text>
</comment>
<evidence type="ECO:0000313" key="4">
    <source>
        <dbReference type="Proteomes" id="UP001055102"/>
    </source>
</evidence>
<dbReference type="RefSeq" id="WP_238278778.1">
    <property type="nucleotide sequence ID" value="NZ_BPQR01000089.1"/>
</dbReference>
<evidence type="ECO:0000256" key="1">
    <source>
        <dbReference type="SAM" id="MobiDB-lite"/>
    </source>
</evidence>
<feature type="signal peptide" evidence="2">
    <location>
        <begin position="1"/>
        <end position="27"/>
    </location>
</feature>